<dbReference type="EMBL" id="PCWO01000018">
    <property type="protein sequence ID" value="PIR05037.1"/>
    <property type="molecule type" value="Genomic_DNA"/>
</dbReference>
<dbReference type="Proteomes" id="UP000229893">
    <property type="component" value="Unassembled WGS sequence"/>
</dbReference>
<keyword evidence="1" id="KW-0812">Transmembrane</keyword>
<feature type="transmembrane region" description="Helical" evidence="1">
    <location>
        <begin position="55"/>
        <end position="74"/>
    </location>
</feature>
<evidence type="ECO:0000256" key="1">
    <source>
        <dbReference type="SAM" id="Phobius"/>
    </source>
</evidence>
<reference evidence="2 3" key="1">
    <citation type="submission" date="2017-09" db="EMBL/GenBank/DDBJ databases">
        <title>Depth-based differentiation of microbial function through sediment-hosted aquifers and enrichment of novel symbionts in the deep terrestrial subsurface.</title>
        <authorList>
            <person name="Probst A.J."/>
            <person name="Ladd B."/>
            <person name="Jarett J.K."/>
            <person name="Geller-Mcgrath D.E."/>
            <person name="Sieber C.M."/>
            <person name="Emerson J.B."/>
            <person name="Anantharaman K."/>
            <person name="Thomas B.C."/>
            <person name="Malmstrom R."/>
            <person name="Stieglmeier M."/>
            <person name="Klingl A."/>
            <person name="Woyke T."/>
            <person name="Ryan C.M."/>
            <person name="Banfield J.F."/>
        </authorList>
    </citation>
    <scope>NUCLEOTIDE SEQUENCE [LARGE SCALE GENOMIC DNA]</scope>
    <source>
        <strain evidence="2">CG11_big_fil_rev_8_21_14_0_20_35_14</strain>
    </source>
</reference>
<comment type="caution">
    <text evidence="2">The sequence shown here is derived from an EMBL/GenBank/DDBJ whole genome shotgun (WGS) entry which is preliminary data.</text>
</comment>
<keyword evidence="1" id="KW-0472">Membrane</keyword>
<dbReference type="PANTHER" id="PTHR34980:SF2">
    <property type="entry name" value="INNER MEMBRANE PROTEIN YHAH-RELATED"/>
    <property type="match status" value="1"/>
</dbReference>
<sequence length="357" mass="41966">MNYYIETFKKYATFSGRARRAEYWYFSLFNIIIGGIIAGMDLLIGIIIGFSFMPIQLSSLYGLVIIIPIIAISVRRLHDIGKSGWMIFILFIPIIGWMIYLIFMVRDSALGTNKYGPNPKETNFNINNKFPKALIYILIILFILLSSLRIWHYFTVVKPIEDEVDDFINEKLSEYFYSQIEQELYKQNDINNKNISTNKQVISTDNWITYSNPAYAIEMRIPQDYSFYEYDDTTWFVSPELKSLYSKENPVDEAKAGQLSIKTYPIVEIEDYLTNTYTDTTFNTWVNKEIENYNIDQKEEINLNGKDGFKITYINELQDTDFFFEDIGFIYKITIYNLGKYNKKEEAEAIISTLKYK</sequence>
<dbReference type="InterPro" id="IPR008523">
    <property type="entry name" value="DUF805"/>
</dbReference>
<keyword evidence="1" id="KW-1133">Transmembrane helix</keyword>
<organism evidence="2 3">
    <name type="scientific">Candidatus Liptonbacteria bacterium CG11_big_fil_rev_8_21_14_0_20_35_14</name>
    <dbReference type="NCBI Taxonomy" id="1974634"/>
    <lineage>
        <taxon>Bacteria</taxon>
        <taxon>Candidatus Liptoniibacteriota</taxon>
    </lineage>
</organism>
<dbReference type="Pfam" id="PF05656">
    <property type="entry name" value="DUF805"/>
    <property type="match status" value="1"/>
</dbReference>
<feature type="transmembrane region" description="Helical" evidence="1">
    <location>
        <begin position="86"/>
        <end position="105"/>
    </location>
</feature>
<dbReference type="AlphaFoldDB" id="A0A2H0N840"/>
<proteinExistence type="predicted"/>
<feature type="transmembrane region" description="Helical" evidence="1">
    <location>
        <begin position="23"/>
        <end position="49"/>
    </location>
</feature>
<name>A0A2H0N840_9BACT</name>
<protein>
    <recommendedName>
        <fullName evidence="4">DUF805 domain-containing protein</fullName>
    </recommendedName>
</protein>
<evidence type="ECO:0000313" key="3">
    <source>
        <dbReference type="Proteomes" id="UP000229893"/>
    </source>
</evidence>
<evidence type="ECO:0000313" key="2">
    <source>
        <dbReference type="EMBL" id="PIR05037.1"/>
    </source>
</evidence>
<dbReference type="GO" id="GO:0005886">
    <property type="term" value="C:plasma membrane"/>
    <property type="evidence" value="ECO:0007669"/>
    <property type="project" value="TreeGrafter"/>
</dbReference>
<accession>A0A2H0N840</accession>
<feature type="transmembrane region" description="Helical" evidence="1">
    <location>
        <begin position="133"/>
        <end position="151"/>
    </location>
</feature>
<gene>
    <name evidence="2" type="ORF">COV57_01150</name>
</gene>
<evidence type="ECO:0008006" key="4">
    <source>
        <dbReference type="Google" id="ProtNLM"/>
    </source>
</evidence>
<dbReference type="PANTHER" id="PTHR34980">
    <property type="entry name" value="INNER MEMBRANE PROTEIN-RELATED-RELATED"/>
    <property type="match status" value="1"/>
</dbReference>